<dbReference type="GO" id="GO:0003677">
    <property type="term" value="F:DNA binding"/>
    <property type="evidence" value="ECO:0007669"/>
    <property type="project" value="UniProtKB-KW"/>
</dbReference>
<dbReference type="EMBL" id="PFPS01000050">
    <property type="protein sequence ID" value="PJA02369.1"/>
    <property type="molecule type" value="Genomic_DNA"/>
</dbReference>
<dbReference type="Gene3D" id="3.30.65.10">
    <property type="entry name" value="Bacterial Topoisomerase I, domain 1"/>
    <property type="match status" value="2"/>
</dbReference>
<dbReference type="Gene3D" id="1.10.460.10">
    <property type="entry name" value="Topoisomerase I, domain 2"/>
    <property type="match status" value="1"/>
</dbReference>
<dbReference type="HAMAP" id="MF_00952">
    <property type="entry name" value="Topoisom_1_prok"/>
    <property type="match status" value="1"/>
</dbReference>
<evidence type="ECO:0000313" key="13">
    <source>
        <dbReference type="EMBL" id="PJA02369.1"/>
    </source>
</evidence>
<dbReference type="Gene3D" id="3.40.50.140">
    <property type="match status" value="1"/>
</dbReference>
<dbReference type="InterPro" id="IPR013826">
    <property type="entry name" value="Topo_IA_cen_sub3"/>
</dbReference>
<evidence type="ECO:0000256" key="10">
    <source>
        <dbReference type="HAMAP-Rule" id="MF_00952"/>
    </source>
</evidence>
<dbReference type="InterPro" id="IPR023405">
    <property type="entry name" value="Topo_IA_core_domain"/>
</dbReference>
<dbReference type="CDD" id="cd03363">
    <property type="entry name" value="TOPRIM_TopoIA_TopoI"/>
    <property type="match status" value="1"/>
</dbReference>
<keyword evidence="9 10" id="KW-0413">Isomerase</keyword>
<keyword evidence="5" id="KW-0862">Zinc</keyword>
<dbReference type="InterPro" id="IPR000380">
    <property type="entry name" value="Topo_IA"/>
</dbReference>
<dbReference type="AlphaFoldDB" id="A0A2M7VL23"/>
<dbReference type="InterPro" id="IPR003602">
    <property type="entry name" value="Topo_IA_DNA-bd_dom"/>
</dbReference>
<evidence type="ECO:0000256" key="4">
    <source>
        <dbReference type="ARBA" id="ARBA00022771"/>
    </source>
</evidence>
<feature type="domain" description="Topo IA-type catalytic" evidence="12">
    <location>
        <begin position="128"/>
        <end position="590"/>
    </location>
</feature>
<dbReference type="Proteomes" id="UP000231469">
    <property type="component" value="Unassembled WGS sequence"/>
</dbReference>
<dbReference type="GO" id="GO:0005694">
    <property type="term" value="C:chromosome"/>
    <property type="evidence" value="ECO:0007669"/>
    <property type="project" value="InterPro"/>
</dbReference>
<feature type="site" description="Interaction with DNA" evidence="10">
    <location>
        <position position="327"/>
    </location>
</feature>
<dbReference type="InterPro" id="IPR023406">
    <property type="entry name" value="Topo_IA_AS"/>
</dbReference>
<feature type="domain" description="Toprim" evidence="11">
    <location>
        <begin position="1"/>
        <end position="111"/>
    </location>
</feature>
<feature type="site" description="Interaction with DNA" evidence="10">
    <location>
        <position position="147"/>
    </location>
</feature>
<feature type="site" description="Interaction with DNA" evidence="10">
    <location>
        <position position="142"/>
    </location>
</feature>
<organism evidence="13 14">
    <name type="scientific">bacterium (Candidatus Gribaldobacteria) CG_4_10_14_0_2_um_filter_36_18</name>
    <dbReference type="NCBI Taxonomy" id="2014264"/>
    <lineage>
        <taxon>Bacteria</taxon>
        <taxon>Candidatus Gribaldobacteria</taxon>
    </lineage>
</organism>
<dbReference type="PANTHER" id="PTHR42785:SF1">
    <property type="entry name" value="DNA TOPOISOMERASE"/>
    <property type="match status" value="1"/>
</dbReference>
<feature type="region of interest" description="Interaction with DNA" evidence="10">
    <location>
        <begin position="162"/>
        <end position="167"/>
    </location>
</feature>
<dbReference type="PROSITE" id="PS00396">
    <property type="entry name" value="TOPO_IA_1"/>
    <property type="match status" value="1"/>
</dbReference>
<keyword evidence="6" id="KW-0460">Magnesium</keyword>
<comment type="similarity">
    <text evidence="2 10">Belongs to the type IA topoisomerase family.</text>
</comment>
<dbReference type="InterPro" id="IPR013497">
    <property type="entry name" value="Topo_IA_cen"/>
</dbReference>
<comment type="function">
    <text evidence="10">Releases the supercoiling and torsional tension of DNA, which is introduced during the DNA replication and transcription, by transiently cleaving and rejoining one strand of the DNA duplex. Introduces a single-strand break via transesterification at a target site in duplex DNA. The scissile phosphodiester is attacked by the catalytic tyrosine of the enzyme, resulting in the formation of a DNA-(5'-phosphotyrosyl)-enzyme intermediate and the expulsion of a 3'-OH DNA strand. The free DNA strand then undergoes passage around the unbroken strand, thus removing DNA supercoils. Finally, in the religation step, the DNA 3'-OH attacks the covalent intermediate to expel the active-site tyrosine and restore the DNA phosphodiester backbone.</text>
</comment>
<evidence type="ECO:0000256" key="2">
    <source>
        <dbReference type="ARBA" id="ARBA00009446"/>
    </source>
</evidence>
<keyword evidence="8 10" id="KW-0238">DNA-binding</keyword>
<keyword evidence="3" id="KW-0479">Metal-binding</keyword>
<dbReference type="NCBIfam" id="TIGR01051">
    <property type="entry name" value="topA_bact"/>
    <property type="match status" value="1"/>
</dbReference>
<feature type="active site" description="O-(5'-phospho-DNA)-tyrosine intermediate" evidence="10">
    <location>
        <position position="325"/>
    </location>
</feature>
<evidence type="ECO:0000256" key="8">
    <source>
        <dbReference type="ARBA" id="ARBA00023125"/>
    </source>
</evidence>
<evidence type="ECO:0000259" key="11">
    <source>
        <dbReference type="PROSITE" id="PS50880"/>
    </source>
</evidence>
<feature type="site" description="Interaction with DNA" evidence="10">
    <location>
        <position position="139"/>
    </location>
</feature>
<dbReference type="InterPro" id="IPR028612">
    <property type="entry name" value="Topoisom_1_IA"/>
</dbReference>
<protein>
    <recommendedName>
        <fullName evidence="10">DNA topoisomerase 1</fullName>
        <ecNumber evidence="10">5.6.2.1</ecNumber>
    </recommendedName>
    <alternativeName>
        <fullName evidence="10">DNA topoisomerase I</fullName>
    </alternativeName>
</protein>
<comment type="caution">
    <text evidence="13">The sequence shown here is derived from an EMBL/GenBank/DDBJ whole genome shotgun (WGS) entry which is preliminary data.</text>
</comment>
<dbReference type="InterPro" id="IPR006171">
    <property type="entry name" value="TOPRIM_dom"/>
</dbReference>
<dbReference type="PROSITE" id="PS52039">
    <property type="entry name" value="TOPO_IA_2"/>
    <property type="match status" value="1"/>
</dbReference>
<evidence type="ECO:0000313" key="14">
    <source>
        <dbReference type="Proteomes" id="UP000231469"/>
    </source>
</evidence>
<comment type="catalytic activity">
    <reaction evidence="1 10">
        <text>ATP-independent breakage of single-stranded DNA, followed by passage and rejoining.</text>
        <dbReference type="EC" id="5.6.2.1"/>
    </reaction>
</comment>
<accession>A0A2M7VL23</accession>
<keyword evidence="7 10" id="KW-0799">Topoisomerase</keyword>
<dbReference type="SMART" id="SM00493">
    <property type="entry name" value="TOPRIM"/>
    <property type="match status" value="1"/>
</dbReference>
<feature type="site" description="Interaction with DNA" evidence="10">
    <location>
        <position position="138"/>
    </location>
</feature>
<evidence type="ECO:0000256" key="9">
    <source>
        <dbReference type="ARBA" id="ARBA00023235"/>
    </source>
</evidence>
<comment type="subunit">
    <text evidence="10">Monomer.</text>
</comment>
<dbReference type="InterPro" id="IPR013824">
    <property type="entry name" value="Topo_IA_cen_sub1"/>
</dbReference>
<dbReference type="SMART" id="SM00437">
    <property type="entry name" value="TOP1Ac"/>
    <property type="match status" value="1"/>
</dbReference>
<dbReference type="CDD" id="cd00186">
    <property type="entry name" value="TOP1Ac"/>
    <property type="match status" value="1"/>
</dbReference>
<evidence type="ECO:0000256" key="5">
    <source>
        <dbReference type="ARBA" id="ARBA00022833"/>
    </source>
</evidence>
<dbReference type="PROSITE" id="PS50880">
    <property type="entry name" value="TOPRIM"/>
    <property type="match status" value="1"/>
</dbReference>
<dbReference type="InterPro" id="IPR003601">
    <property type="entry name" value="Topo_IA_2"/>
</dbReference>
<feature type="site" description="Interaction with DNA" evidence="10">
    <location>
        <position position="154"/>
    </location>
</feature>
<dbReference type="SUPFAM" id="SSF57783">
    <property type="entry name" value="Zinc beta-ribbon"/>
    <property type="match status" value="1"/>
</dbReference>
<dbReference type="SUPFAM" id="SSF56712">
    <property type="entry name" value="Prokaryotic type I DNA topoisomerase"/>
    <property type="match status" value="1"/>
</dbReference>
<dbReference type="GO" id="GO:0006265">
    <property type="term" value="P:DNA topological change"/>
    <property type="evidence" value="ECO:0007669"/>
    <property type="project" value="UniProtKB-UniRule"/>
</dbReference>
<dbReference type="Pfam" id="PF01751">
    <property type="entry name" value="Toprim"/>
    <property type="match status" value="1"/>
</dbReference>
<evidence type="ECO:0000256" key="3">
    <source>
        <dbReference type="ARBA" id="ARBA00022723"/>
    </source>
</evidence>
<dbReference type="Pfam" id="PF01131">
    <property type="entry name" value="Topoisom_bac"/>
    <property type="match status" value="1"/>
</dbReference>
<dbReference type="GO" id="GO:0008270">
    <property type="term" value="F:zinc ion binding"/>
    <property type="evidence" value="ECO:0007669"/>
    <property type="project" value="UniProtKB-KW"/>
</dbReference>
<dbReference type="InterPro" id="IPR005733">
    <property type="entry name" value="TopoI_bac-type"/>
</dbReference>
<evidence type="ECO:0000259" key="12">
    <source>
        <dbReference type="PROSITE" id="PS52039"/>
    </source>
</evidence>
<dbReference type="Pfam" id="PF01396">
    <property type="entry name" value="Zn_ribbon_Top1"/>
    <property type="match status" value="3"/>
</dbReference>
<name>A0A2M7VL23_9BACT</name>
<feature type="site" description="Interaction with DNA" evidence="10">
    <location>
        <position position="521"/>
    </location>
</feature>
<dbReference type="PRINTS" id="PR00417">
    <property type="entry name" value="PRTPISMRASEI"/>
</dbReference>
<proteinExistence type="inferred from homology"/>
<gene>
    <name evidence="10" type="primary">topA</name>
    <name evidence="13" type="ORF">COX73_01130</name>
</gene>
<reference evidence="14" key="1">
    <citation type="submission" date="2017-09" db="EMBL/GenBank/DDBJ databases">
        <title>Depth-based differentiation of microbial function through sediment-hosted aquifers and enrichment of novel symbionts in the deep terrestrial subsurface.</title>
        <authorList>
            <person name="Probst A.J."/>
            <person name="Ladd B."/>
            <person name="Jarett J.K."/>
            <person name="Geller-Mcgrath D.E."/>
            <person name="Sieber C.M.K."/>
            <person name="Emerson J.B."/>
            <person name="Anantharaman K."/>
            <person name="Thomas B.C."/>
            <person name="Malmstrom R."/>
            <person name="Stieglmeier M."/>
            <person name="Klingl A."/>
            <person name="Woyke T."/>
            <person name="Ryan C.M."/>
            <person name="Banfield J.F."/>
        </authorList>
    </citation>
    <scope>NUCLEOTIDE SEQUENCE [LARGE SCALE GENOMIC DNA]</scope>
</reference>
<keyword evidence="4" id="KW-0863">Zinc-finger</keyword>
<feature type="site" description="Interaction with DNA" evidence="10">
    <location>
        <position position="31"/>
    </location>
</feature>
<evidence type="ECO:0000256" key="6">
    <source>
        <dbReference type="ARBA" id="ARBA00022842"/>
    </source>
</evidence>
<dbReference type="SMART" id="SM00436">
    <property type="entry name" value="TOP1Bc"/>
    <property type="match status" value="1"/>
</dbReference>
<dbReference type="GO" id="GO:0003917">
    <property type="term" value="F:DNA topoisomerase type I (single strand cut, ATP-independent) activity"/>
    <property type="evidence" value="ECO:0007669"/>
    <property type="project" value="UniProtKB-UniRule"/>
</dbReference>
<evidence type="ECO:0000256" key="7">
    <source>
        <dbReference type="ARBA" id="ARBA00023029"/>
    </source>
</evidence>
<dbReference type="Gene3D" id="1.10.290.10">
    <property type="entry name" value="Topoisomerase I, domain 4"/>
    <property type="match status" value="1"/>
</dbReference>
<dbReference type="Gene3D" id="2.70.20.10">
    <property type="entry name" value="Topoisomerase I, domain 3"/>
    <property type="match status" value="1"/>
</dbReference>
<evidence type="ECO:0000256" key="1">
    <source>
        <dbReference type="ARBA" id="ARBA00000213"/>
    </source>
</evidence>
<sequence>MNLVIVESPVKSKTISQFLGPKYKVLSSYGHIRDLPKKELGVDIEHNFEPKYVIPYKARKRVQELKSYLPKAETITLACDEDREGEAIAYHLTKALNLDGEKFYQRIVFHEITKSAIEEALKHPRKIDMDLVNAQQARRILDRLVGYKLSPLLWKKIMRGLSAGRVQSVAVRLVVEREREIENFKPEEYWSIEALLRPREQQRRVKMNEVHRPREQQRRVKMNEVHRPREADAKNDFLALLVKKDNKVIPKLGIKSKEETEKIVKDLKGAEYKVVNIEKKEIKRNPLPPFTTSSLQQQAWSKLHFSAKKTMYLAQNLYERGLISYHRTDSLNLSEQALSEAKKFITEKYGKGYWPGFFRKYKTKSKTAQEAHEAIRPTHPEKTPEELKLKTKLDNQQHRLYDLIWRRFIASQMAQAIFDSTTVDVLATNYKLQTTNYTFRATGQILKFDGFLKIYQMKMEENELPPLEKNEIVKLKKLIPSQHFTQPPARYTEASLIKVLEKEGIGRPSTYAPTLDTIQKRNYVKKDEKKRFQPTEMGILVNDILVEHFPKIVDIKFTAQMEENLDKIAAGKEDWVETLHNFYEPFEKNLKQKYQEISKKDMKEKTDKICPQCGSSLVIRWSRYGKFYGCSKFPKCKYKESLPRPTLGIKCPKCEKGEIVEKTTKKGKIFYGCNRWPECDFALWDKPNGETCPKCGSLLVIDKRGKISCSNKECDFTKNGKLK</sequence>
<dbReference type="PANTHER" id="PTHR42785">
    <property type="entry name" value="DNA TOPOISOMERASE, TYPE IA, CORE"/>
    <property type="match status" value="1"/>
</dbReference>
<dbReference type="InterPro" id="IPR013498">
    <property type="entry name" value="Topo_IA_Znf"/>
</dbReference>
<dbReference type="EC" id="5.6.2.1" evidence="10"/>
<dbReference type="InterPro" id="IPR013825">
    <property type="entry name" value="Topo_IA_cen_sub2"/>
</dbReference>
<dbReference type="InterPro" id="IPR034149">
    <property type="entry name" value="TOPRIM_TopoI"/>
</dbReference>